<dbReference type="SUPFAM" id="SSF69304">
    <property type="entry name" value="Tricorn protease N-terminal domain"/>
    <property type="match status" value="1"/>
</dbReference>
<evidence type="ECO:0000256" key="2">
    <source>
        <dbReference type="ARBA" id="ARBA00018228"/>
    </source>
</evidence>
<keyword evidence="4" id="KW-1185">Reference proteome</keyword>
<dbReference type="Gene3D" id="2.120.10.30">
    <property type="entry name" value="TolB, C-terminal domain"/>
    <property type="match status" value="2"/>
</dbReference>
<dbReference type="InterPro" id="IPR011659">
    <property type="entry name" value="WD40"/>
</dbReference>
<evidence type="ECO:0000256" key="1">
    <source>
        <dbReference type="ARBA" id="ARBA00009820"/>
    </source>
</evidence>
<comment type="similarity">
    <text evidence="1">Belongs to the TolB family.</text>
</comment>
<dbReference type="HOGENOM" id="CLU_047123_0_0_0"/>
<gene>
    <name evidence="3" type="primary">tolB</name>
    <name evidence="3" type="ordered locus">SNE_A01250</name>
</gene>
<name>F8L5B5_SIMNZ</name>
<proteinExistence type="inferred from homology"/>
<dbReference type="KEGG" id="sng:SNE_A01250"/>
<dbReference type="Pfam" id="PF07676">
    <property type="entry name" value="PD40"/>
    <property type="match status" value="2"/>
</dbReference>
<dbReference type="PANTHER" id="PTHR36842:SF1">
    <property type="entry name" value="PROTEIN TOLB"/>
    <property type="match status" value="1"/>
</dbReference>
<dbReference type="RefSeq" id="WP_013942470.1">
    <property type="nucleotide sequence ID" value="NC_015713.1"/>
</dbReference>
<accession>F8L5B5</accession>
<dbReference type="STRING" id="331113.SNE_A01250"/>
<dbReference type="InterPro" id="IPR011042">
    <property type="entry name" value="6-blade_b-propeller_TolB-like"/>
</dbReference>
<dbReference type="eggNOG" id="COG0823">
    <property type="taxonomic scope" value="Bacteria"/>
</dbReference>
<dbReference type="PANTHER" id="PTHR36842">
    <property type="entry name" value="PROTEIN TOLB HOMOLOG"/>
    <property type="match status" value="1"/>
</dbReference>
<reference key="1">
    <citation type="journal article" date="2011" name="Mol. Biol. Evol.">
        <title>Unity in variety -- the pan-genome of the Chlamydiae.</title>
        <authorList>
            <person name="Collingro A."/>
            <person name="Tischler P."/>
            <person name="Weinmaier T."/>
            <person name="Penz T."/>
            <person name="Heinz E."/>
            <person name="Brunham R.C."/>
            <person name="Read T.D."/>
            <person name="Bavoil P.M."/>
            <person name="Sachse K."/>
            <person name="Kahane S."/>
            <person name="Friedman M.G."/>
            <person name="Rattei T."/>
            <person name="Myers G.S.A."/>
            <person name="Horn M."/>
        </authorList>
    </citation>
    <scope>NUCLEOTIDE SEQUENCE</scope>
    <source>
        <strain>Z</strain>
    </source>
</reference>
<reference evidence="3 4" key="2">
    <citation type="journal article" date="2011" name="Mol. Biol. Evol.">
        <title>Unity in variety--the pan-genome of the Chlamydiae.</title>
        <authorList>
            <person name="Collingro A."/>
            <person name="Tischler P."/>
            <person name="Weinmaier T."/>
            <person name="Penz T."/>
            <person name="Heinz E."/>
            <person name="Brunham R.C."/>
            <person name="Read T.D."/>
            <person name="Bavoil P.M."/>
            <person name="Sachse K."/>
            <person name="Kahane S."/>
            <person name="Friedman M.G."/>
            <person name="Rattei T."/>
            <person name="Myers G.S."/>
            <person name="Horn M."/>
        </authorList>
    </citation>
    <scope>NUCLEOTIDE SEQUENCE [LARGE SCALE GENOMIC DNA]</scope>
    <source>
        <strain evidence="4">ATCC VR-1471 / Z</strain>
    </source>
</reference>
<dbReference type="EMBL" id="FR872582">
    <property type="protein sequence ID" value="CCB88003.1"/>
    <property type="molecule type" value="Genomic_DNA"/>
</dbReference>
<organism evidence="3 4">
    <name type="scientific">Simkania negevensis (strain ATCC VR-1471 / DSM 27360 / Z)</name>
    <dbReference type="NCBI Taxonomy" id="331113"/>
    <lineage>
        <taxon>Bacteria</taxon>
        <taxon>Pseudomonadati</taxon>
        <taxon>Chlamydiota</taxon>
        <taxon>Chlamydiia</taxon>
        <taxon>Parachlamydiales</taxon>
        <taxon>Simkaniaceae</taxon>
        <taxon>Simkania</taxon>
    </lineage>
</organism>
<dbReference type="Proteomes" id="UP000000496">
    <property type="component" value="Chromosome gsn.131"/>
</dbReference>
<evidence type="ECO:0000313" key="4">
    <source>
        <dbReference type="Proteomes" id="UP000000496"/>
    </source>
</evidence>
<sequence length="434" mass="48644">MKNKFWFLIFMPLLAFCSDIDQEIVVSLAKSEELPSIYISCPSPKLKEILLFDLSQNGITKGISGKTEEENKLLNDDLSPAFWKPQGYAYVAKISIHGSIISGSLFSLKTGQTTPLEPHHLTGVLASDRRVMHAISDQITEIIGSIKGISQTQIFYAVQFPDGSNWKSEIWAADYDGKNARQLTQEKSYCISPLLFPKEGNFTKNRFLYVNYKLGQPKIYISSFDAKSGKPFLSLRGNQLLPSFSHSGDMIAFICDAGGQADLFLQAFDPDQGLVGKPLQLYSFPNSVQASPTFRPDGKKVAFVSDQEGSPRIFLISIPSFKNWKRPHPVCLTRTYRENTCPSWSPDGTKLAYSAKIDGVRQIMVYDFITQEEIQLTKGKSHKENPCWAANSMHIIFNTVDPSSSELFLINLKQKEMVQITEGPGKKHYPTWGP</sequence>
<dbReference type="OrthoDB" id="108903at2"/>
<dbReference type="AlphaFoldDB" id="F8L5B5"/>
<evidence type="ECO:0000313" key="3">
    <source>
        <dbReference type="EMBL" id="CCB88003.1"/>
    </source>
</evidence>
<protein>
    <recommendedName>
        <fullName evidence="2">Protein TolB homolog</fullName>
    </recommendedName>
</protein>